<name>A4BV27_9GAMM</name>
<dbReference type="InterPro" id="IPR036909">
    <property type="entry name" value="Cyt_c-like_dom_sf"/>
</dbReference>
<dbReference type="GO" id="GO:0005506">
    <property type="term" value="F:iron ion binding"/>
    <property type="evidence" value="ECO:0007669"/>
    <property type="project" value="InterPro"/>
</dbReference>
<accession>A4BV27</accession>
<evidence type="ECO:0000256" key="8">
    <source>
        <dbReference type="SAM" id="Phobius"/>
    </source>
</evidence>
<feature type="transmembrane region" description="Helical" evidence="8">
    <location>
        <begin position="12"/>
        <end position="35"/>
    </location>
</feature>
<dbReference type="EMBL" id="AAOF01000022">
    <property type="protein sequence ID" value="EAR20448.1"/>
    <property type="molecule type" value="Genomic_DNA"/>
</dbReference>
<evidence type="ECO:0000256" key="5">
    <source>
        <dbReference type="ARBA" id="ARBA00023004"/>
    </source>
</evidence>
<comment type="caution">
    <text evidence="10">The sequence shown here is derived from an EMBL/GenBank/DDBJ whole genome shotgun (WGS) entry which is preliminary data.</text>
</comment>
<dbReference type="OrthoDB" id="9814708at2"/>
<dbReference type="SUPFAM" id="SSF46626">
    <property type="entry name" value="Cytochrome c"/>
    <property type="match status" value="1"/>
</dbReference>
<dbReference type="PROSITE" id="PS51007">
    <property type="entry name" value="CYTC"/>
    <property type="match status" value="1"/>
</dbReference>
<evidence type="ECO:0000256" key="3">
    <source>
        <dbReference type="ARBA" id="ARBA00022723"/>
    </source>
</evidence>
<dbReference type="PANTHER" id="PTHR40942">
    <property type="match status" value="1"/>
</dbReference>
<keyword evidence="5 6" id="KW-0408">Iron</keyword>
<evidence type="ECO:0000256" key="4">
    <source>
        <dbReference type="ARBA" id="ARBA00022982"/>
    </source>
</evidence>
<dbReference type="eggNOG" id="COG3245">
    <property type="taxonomic scope" value="Bacteria"/>
</dbReference>
<dbReference type="PRINTS" id="PR00607">
    <property type="entry name" value="CYTCHROMECIE"/>
</dbReference>
<dbReference type="STRING" id="314278.NB231_14006"/>
<organism evidence="10 11">
    <name type="scientific">Nitrococcus mobilis Nb-231</name>
    <dbReference type="NCBI Taxonomy" id="314278"/>
    <lineage>
        <taxon>Bacteria</taxon>
        <taxon>Pseudomonadati</taxon>
        <taxon>Pseudomonadota</taxon>
        <taxon>Gammaproteobacteria</taxon>
        <taxon>Chromatiales</taxon>
        <taxon>Ectothiorhodospiraceae</taxon>
        <taxon>Nitrococcus</taxon>
    </lineage>
</organism>
<dbReference type="GO" id="GO:0020037">
    <property type="term" value="F:heme binding"/>
    <property type="evidence" value="ECO:0007669"/>
    <property type="project" value="InterPro"/>
</dbReference>
<keyword evidence="2 6" id="KW-0349">Heme</keyword>
<evidence type="ECO:0000256" key="6">
    <source>
        <dbReference type="PROSITE-ProRule" id="PRU00433"/>
    </source>
</evidence>
<dbReference type="RefSeq" id="WP_005003693.1">
    <property type="nucleotide sequence ID" value="NZ_CH672427.1"/>
</dbReference>
<reference evidence="10 11" key="1">
    <citation type="submission" date="2006-02" db="EMBL/GenBank/DDBJ databases">
        <authorList>
            <person name="Waterbury J."/>
            <person name="Ferriera S."/>
            <person name="Johnson J."/>
            <person name="Kravitz S."/>
            <person name="Halpern A."/>
            <person name="Remington K."/>
            <person name="Beeson K."/>
            <person name="Tran B."/>
            <person name="Rogers Y.-H."/>
            <person name="Friedman R."/>
            <person name="Venter J.C."/>
        </authorList>
    </citation>
    <scope>NUCLEOTIDE SEQUENCE [LARGE SCALE GENOMIC DNA]</scope>
    <source>
        <strain evidence="10 11">Nb-231</strain>
    </source>
</reference>
<keyword evidence="3 6" id="KW-0479">Metal-binding</keyword>
<protein>
    <submittedName>
        <fullName evidence="10">Cytochrome c5</fullName>
    </submittedName>
</protein>
<evidence type="ECO:0000313" key="11">
    <source>
        <dbReference type="Proteomes" id="UP000003374"/>
    </source>
</evidence>
<keyword evidence="1" id="KW-0813">Transport</keyword>
<dbReference type="Pfam" id="PF13442">
    <property type="entry name" value="Cytochrome_CBB3"/>
    <property type="match status" value="1"/>
</dbReference>
<dbReference type="InterPro" id="IPR002323">
    <property type="entry name" value="Cyt_CIE"/>
</dbReference>
<dbReference type="GO" id="GO:0009055">
    <property type="term" value="F:electron transfer activity"/>
    <property type="evidence" value="ECO:0007669"/>
    <property type="project" value="InterPro"/>
</dbReference>
<keyword evidence="11" id="KW-1185">Reference proteome</keyword>
<evidence type="ECO:0000256" key="7">
    <source>
        <dbReference type="SAM" id="MobiDB-lite"/>
    </source>
</evidence>
<keyword evidence="8" id="KW-0472">Membrane</keyword>
<feature type="domain" description="Cytochrome c" evidence="9">
    <location>
        <begin position="79"/>
        <end position="157"/>
    </location>
</feature>
<dbReference type="InterPro" id="IPR009056">
    <property type="entry name" value="Cyt_c-like_dom"/>
</dbReference>
<keyword evidence="8" id="KW-1133">Transmembrane helix</keyword>
<dbReference type="PANTHER" id="PTHR40942:SF4">
    <property type="entry name" value="CYTOCHROME C5"/>
    <property type="match status" value="1"/>
</dbReference>
<keyword evidence="8" id="KW-0812">Transmembrane</keyword>
<evidence type="ECO:0000256" key="1">
    <source>
        <dbReference type="ARBA" id="ARBA00022448"/>
    </source>
</evidence>
<feature type="region of interest" description="Disordered" evidence="7">
    <location>
        <begin position="61"/>
        <end position="82"/>
    </location>
</feature>
<evidence type="ECO:0000256" key="2">
    <source>
        <dbReference type="ARBA" id="ARBA00022617"/>
    </source>
</evidence>
<evidence type="ECO:0000313" key="10">
    <source>
        <dbReference type="EMBL" id="EAR20448.1"/>
    </source>
</evidence>
<proteinExistence type="predicted"/>
<dbReference type="Gene3D" id="1.10.760.10">
    <property type="entry name" value="Cytochrome c-like domain"/>
    <property type="match status" value="1"/>
</dbReference>
<sequence>MSQEQDRRFIRNFIVVLAALALAGVLFAILANIVVDDFEQPGQRAQQIARLQAELQAERMQPVGQVNTTDESATAAGESDARSGEQVVKQVCSACHTAQFMNAPQIGNKAEWAPRAKEGLDTLTTHVLQGFGNMPPQSGSVSEAEVRAAIEYMVENKTGIDLN</sequence>
<dbReference type="Proteomes" id="UP000003374">
    <property type="component" value="Unassembled WGS sequence"/>
</dbReference>
<keyword evidence="4" id="KW-0249">Electron transport</keyword>
<dbReference type="HOGENOM" id="CLU_082349_1_1_6"/>
<evidence type="ECO:0000259" key="9">
    <source>
        <dbReference type="PROSITE" id="PS51007"/>
    </source>
</evidence>
<gene>
    <name evidence="10" type="ORF">NB231_14006</name>
</gene>
<dbReference type="AlphaFoldDB" id="A4BV27"/>